<dbReference type="Proteomes" id="UP000006381">
    <property type="component" value="Chromosome"/>
</dbReference>
<dbReference type="SUPFAM" id="SSF48371">
    <property type="entry name" value="ARM repeat"/>
    <property type="match status" value="1"/>
</dbReference>
<dbReference type="EMBL" id="CP000033">
    <property type="protein sequence ID" value="AAV42730.1"/>
    <property type="molecule type" value="Genomic_DNA"/>
</dbReference>
<keyword evidence="2" id="KW-1185">Reference proteome</keyword>
<evidence type="ECO:0000313" key="1">
    <source>
        <dbReference type="EMBL" id="AAV42730.1"/>
    </source>
</evidence>
<dbReference type="Gene3D" id="1.25.40.290">
    <property type="entry name" value="ARM repeat domains"/>
    <property type="match status" value="1"/>
</dbReference>
<accession>Q5FKP4</accession>
<dbReference type="AlphaFoldDB" id="Q5FKP4"/>
<dbReference type="PANTHER" id="PTHR34070:SF1">
    <property type="entry name" value="DNA ALKYLATION REPAIR PROTEIN"/>
    <property type="match status" value="1"/>
</dbReference>
<dbReference type="Pfam" id="PF08713">
    <property type="entry name" value="DNA_alkylation"/>
    <property type="match status" value="1"/>
</dbReference>
<dbReference type="InterPro" id="IPR016024">
    <property type="entry name" value="ARM-type_fold"/>
</dbReference>
<dbReference type="Gene3D" id="1.20.1660.10">
    <property type="entry name" value="Hypothetical protein (EF3068)"/>
    <property type="match status" value="1"/>
</dbReference>
<evidence type="ECO:0000313" key="2">
    <source>
        <dbReference type="Proteomes" id="UP000006381"/>
    </source>
</evidence>
<sequence>MQYFVYDYLLAMKKYVSYDYLLAMKKYVSYDDLFRIEHYVRTKQWWDTIDSLVKIYGYVGLKDKRVDQLMLKWSKDPDKWVRRVAIEHQLLRKDKMDEILLSKIIENNLDSNEFFINKAIGWALRDYSKTNPNWVNDFITRYYDHLSKLSITEGSKYI</sequence>
<dbReference type="InterPro" id="IPR014825">
    <property type="entry name" value="DNA_alkylation"/>
</dbReference>
<dbReference type="PANTHER" id="PTHR34070">
    <property type="entry name" value="ARMADILLO-TYPE FOLD"/>
    <property type="match status" value="1"/>
</dbReference>
<name>Q5FKP4_LACAC</name>
<dbReference type="STRING" id="272621.LBA0871"/>
<organism evidence="2">
    <name type="scientific">Lactobacillus acidophilus (strain ATCC 700396 / NCK56 / N2 / NCFM)</name>
    <dbReference type="NCBI Taxonomy" id="272621"/>
    <lineage>
        <taxon>Bacteria</taxon>
        <taxon>Bacillati</taxon>
        <taxon>Bacillota</taxon>
        <taxon>Bacilli</taxon>
        <taxon>Lactobacillales</taxon>
        <taxon>Lactobacillaceae</taxon>
        <taxon>Lactobacillus</taxon>
    </lineage>
</organism>
<protein>
    <submittedName>
        <fullName evidence="1">DNA alkylation repair enzyme</fullName>
    </submittedName>
</protein>
<dbReference type="KEGG" id="lac:LBA0871"/>
<reference evidence="1 2" key="1">
    <citation type="journal article" date="2005" name="Proc. Natl. Acad. Sci. U.S.A.">
        <title>Complete genome sequence of the probiotic lactic acid bacterium Lactobacillus acidophilus NCFM.</title>
        <authorList>
            <person name="Altermann E."/>
            <person name="Russell W.M."/>
            <person name="Azcarate-Peril M.A."/>
            <person name="Barrangou R."/>
            <person name="Buck B.L."/>
            <person name="McAuliffe O."/>
            <person name="Souther N."/>
            <person name="Dobson A."/>
            <person name="Duong T."/>
            <person name="Callanan M."/>
            <person name="Lick S."/>
            <person name="Hamrick A."/>
            <person name="Cano R."/>
            <person name="Klaenhammer T.R."/>
        </authorList>
    </citation>
    <scope>NUCLEOTIDE SEQUENCE [LARGE SCALE GENOMIC DNA]</scope>
    <source>
        <strain evidence="2">ATCC 700396 / NCK56 / N2 / NCFM</strain>
    </source>
</reference>
<gene>
    <name evidence="1" type="ordered locus">LBA0871</name>
</gene>
<dbReference type="eggNOG" id="COG4912">
    <property type="taxonomic scope" value="Bacteria"/>
</dbReference>
<dbReference type="HOGENOM" id="CLU_079880_3_0_9"/>
<proteinExistence type="predicted"/>